<gene>
    <name evidence="2" type="ORF">FYK55_17425</name>
</gene>
<evidence type="ECO:0000313" key="2">
    <source>
        <dbReference type="EMBL" id="KAA5541354.1"/>
    </source>
</evidence>
<comment type="caution">
    <text evidence="2">The sequence shown here is derived from an EMBL/GenBank/DDBJ whole genome shotgun (WGS) entry which is preliminary data.</text>
</comment>
<keyword evidence="3" id="KW-1185">Reference proteome</keyword>
<sequence>MSFSESTMNTDLDVSGFQPSTRETDQMTFEIDRLEPLVRDFPTKTLHVNVKFNKHSKQYETKLALVLPGQTFATGDVTDSWHAGMETSVEKMVRRIKHYKEAMSGEPEHARKVAGTTMNVQPEQRLDGEMIARAIEQDDYSQFRKGMYPIEESLRDRIGRWVQRYPQIQAMLGERFTINDLVEETFMLAFDRYAHWNTQMFFGQWIESLIDPALKAIVRDPDGELEAIRFQQTWDEA</sequence>
<reference evidence="2 3" key="1">
    <citation type="submission" date="2019-08" db="EMBL/GenBank/DDBJ databases">
        <authorList>
            <person name="Dhanesh K."/>
            <person name="Kumar G."/>
            <person name="Sasikala C."/>
            <person name="Venkata Ramana C."/>
        </authorList>
    </citation>
    <scope>NUCLEOTIDE SEQUENCE [LARGE SCALE GENOMIC DNA]</scope>
    <source>
        <strain evidence="2 3">JC645</strain>
    </source>
</reference>
<organism evidence="2 3">
    <name type="scientific">Roseiconus nitratireducens</name>
    <dbReference type="NCBI Taxonomy" id="2605748"/>
    <lineage>
        <taxon>Bacteria</taxon>
        <taxon>Pseudomonadati</taxon>
        <taxon>Planctomycetota</taxon>
        <taxon>Planctomycetia</taxon>
        <taxon>Pirellulales</taxon>
        <taxon>Pirellulaceae</taxon>
        <taxon>Roseiconus</taxon>
    </lineage>
</organism>
<accession>A0A5M6D1K3</accession>
<dbReference type="Gene3D" id="3.30.160.100">
    <property type="entry name" value="Ribosome hibernation promotion factor-like"/>
    <property type="match status" value="1"/>
</dbReference>
<dbReference type="SUPFAM" id="SSF69754">
    <property type="entry name" value="Ribosome binding protein Y (YfiA homologue)"/>
    <property type="match status" value="1"/>
</dbReference>
<evidence type="ECO:0000313" key="3">
    <source>
        <dbReference type="Proteomes" id="UP000324479"/>
    </source>
</evidence>
<dbReference type="Proteomes" id="UP000324479">
    <property type="component" value="Unassembled WGS sequence"/>
</dbReference>
<dbReference type="InterPro" id="IPR036567">
    <property type="entry name" value="RHF-like"/>
</dbReference>
<dbReference type="RefSeq" id="WP_150077738.1">
    <property type="nucleotide sequence ID" value="NZ_VWOX01000010.1"/>
</dbReference>
<dbReference type="AlphaFoldDB" id="A0A5M6D1K3"/>
<evidence type="ECO:0000256" key="1">
    <source>
        <dbReference type="SAM" id="MobiDB-lite"/>
    </source>
</evidence>
<feature type="region of interest" description="Disordered" evidence="1">
    <location>
        <begin position="1"/>
        <end position="20"/>
    </location>
</feature>
<dbReference type="EMBL" id="VWOX01000010">
    <property type="protein sequence ID" value="KAA5541354.1"/>
    <property type="molecule type" value="Genomic_DNA"/>
</dbReference>
<protein>
    <submittedName>
        <fullName evidence="2">HPF/RaiA family ribosome-associated protein</fullName>
    </submittedName>
</protein>
<name>A0A5M6D1K3_9BACT</name>
<proteinExistence type="predicted"/>